<dbReference type="RefSeq" id="WP_211870790.1">
    <property type="nucleotide sequence ID" value="NZ_JAAEDI010000024.1"/>
</dbReference>
<protein>
    <submittedName>
        <fullName evidence="6">MFS transporter</fullName>
    </submittedName>
</protein>
<dbReference type="SUPFAM" id="SSF103473">
    <property type="entry name" value="MFS general substrate transporter"/>
    <property type="match status" value="1"/>
</dbReference>
<dbReference type="InterPro" id="IPR020846">
    <property type="entry name" value="MFS_dom"/>
</dbReference>
<dbReference type="Pfam" id="PF07690">
    <property type="entry name" value="MFS_1"/>
    <property type="match status" value="1"/>
</dbReference>
<keyword evidence="1 4" id="KW-0812">Transmembrane</keyword>
<feature type="transmembrane region" description="Helical" evidence="4">
    <location>
        <begin position="108"/>
        <end position="128"/>
    </location>
</feature>
<evidence type="ECO:0000256" key="2">
    <source>
        <dbReference type="ARBA" id="ARBA00022989"/>
    </source>
</evidence>
<evidence type="ECO:0000256" key="3">
    <source>
        <dbReference type="ARBA" id="ARBA00023136"/>
    </source>
</evidence>
<keyword evidence="2 4" id="KW-1133">Transmembrane helix</keyword>
<feature type="domain" description="Major facilitator superfamily (MFS) profile" evidence="5">
    <location>
        <begin position="16"/>
        <end position="420"/>
    </location>
</feature>
<evidence type="ECO:0000256" key="1">
    <source>
        <dbReference type="ARBA" id="ARBA00022692"/>
    </source>
</evidence>
<dbReference type="InterPro" id="IPR011701">
    <property type="entry name" value="MFS"/>
</dbReference>
<feature type="transmembrane region" description="Helical" evidence="4">
    <location>
        <begin position="298"/>
        <end position="317"/>
    </location>
</feature>
<comment type="caution">
    <text evidence="6">The sequence shown here is derived from an EMBL/GenBank/DDBJ whole genome shotgun (WGS) entry which is preliminary data.</text>
</comment>
<evidence type="ECO:0000256" key="4">
    <source>
        <dbReference type="SAM" id="Phobius"/>
    </source>
</evidence>
<proteinExistence type="predicted"/>
<accession>A0ABS5EM45</accession>
<feature type="transmembrane region" description="Helical" evidence="4">
    <location>
        <begin position="49"/>
        <end position="72"/>
    </location>
</feature>
<feature type="transmembrane region" description="Helical" evidence="4">
    <location>
        <begin position="140"/>
        <end position="161"/>
    </location>
</feature>
<dbReference type="Proteomes" id="UP000698752">
    <property type="component" value="Unassembled WGS sequence"/>
</dbReference>
<dbReference type="PROSITE" id="PS50850">
    <property type="entry name" value="MFS"/>
    <property type="match status" value="1"/>
</dbReference>
<dbReference type="InterPro" id="IPR050327">
    <property type="entry name" value="Proton-linked_MCT"/>
</dbReference>
<keyword evidence="3 4" id="KW-0472">Membrane</keyword>
<organism evidence="6 7">
    <name type="scientific">Neoroseomonas terrae</name>
    <dbReference type="NCBI Taxonomy" id="424799"/>
    <lineage>
        <taxon>Bacteria</taxon>
        <taxon>Pseudomonadati</taxon>
        <taxon>Pseudomonadota</taxon>
        <taxon>Alphaproteobacteria</taxon>
        <taxon>Acetobacterales</taxon>
        <taxon>Acetobacteraceae</taxon>
        <taxon>Neoroseomonas</taxon>
    </lineage>
</organism>
<feature type="transmembrane region" description="Helical" evidence="4">
    <location>
        <begin position="323"/>
        <end position="347"/>
    </location>
</feature>
<feature type="transmembrane region" description="Helical" evidence="4">
    <location>
        <begin position="167"/>
        <end position="189"/>
    </location>
</feature>
<feature type="transmembrane region" description="Helical" evidence="4">
    <location>
        <begin position="237"/>
        <end position="257"/>
    </location>
</feature>
<gene>
    <name evidence="6" type="ORF">GXW78_20605</name>
</gene>
<dbReference type="EMBL" id="JAAEDI010000024">
    <property type="protein sequence ID" value="MBR0652073.1"/>
    <property type="molecule type" value="Genomic_DNA"/>
</dbReference>
<evidence type="ECO:0000313" key="6">
    <source>
        <dbReference type="EMBL" id="MBR0652073.1"/>
    </source>
</evidence>
<dbReference type="Gene3D" id="1.20.1250.20">
    <property type="entry name" value="MFS general substrate transporter like domains"/>
    <property type="match status" value="1"/>
</dbReference>
<evidence type="ECO:0000313" key="7">
    <source>
        <dbReference type="Proteomes" id="UP000698752"/>
    </source>
</evidence>
<evidence type="ECO:0000259" key="5">
    <source>
        <dbReference type="PROSITE" id="PS50850"/>
    </source>
</evidence>
<dbReference type="PANTHER" id="PTHR11360">
    <property type="entry name" value="MONOCARBOXYLATE TRANSPORTER"/>
    <property type="match status" value="1"/>
</dbReference>
<dbReference type="PANTHER" id="PTHR11360:SF290">
    <property type="entry name" value="MONOCARBOXYLATE MFS PERMEASE"/>
    <property type="match status" value="1"/>
</dbReference>
<feature type="transmembrane region" description="Helical" evidence="4">
    <location>
        <begin position="84"/>
        <end position="102"/>
    </location>
</feature>
<name>A0ABS5EM45_9PROT</name>
<feature type="transmembrane region" description="Helical" evidence="4">
    <location>
        <begin position="12"/>
        <end position="29"/>
    </location>
</feature>
<keyword evidence="7" id="KW-1185">Reference proteome</keyword>
<feature type="transmembrane region" description="Helical" evidence="4">
    <location>
        <begin position="359"/>
        <end position="381"/>
    </location>
</feature>
<sequence>MHVLRVRRPAPFFGWRVVWATFVIATLAWGTGYYGPSVLLQAVRESRGWSVTLVATAVSAHFLASALIVANLASLHERFGVARVTRAAGVAMALGLLGWAVAAEPWQLFAATVLTGFGWAAMGSAAINAMVAPWFVQRRVAALSLAFNGASFGGVLFPPIWVGLIGFLGFANAALLIGGAMAVSVWWIAGRYLSRMPAEMGLAADGEPTNPAAAPAAKRSALLIEGSPWRDARFRSLVTFVSLSLAAQIGLVAHLYSLLIPAFGVQIASFGLGLATICAVIGRTALGWLLPVGANRRRAAAATYALQGVGSLCFVFAGGADVMLLILGIVLFGLGIGNAASLPPLIVQQDFAPTDTARVVALVMAFASVANALAPAAFGLLRDASIGSGVDGRAPALFLTAAGIQFAAAAIAFASPCRDRLLRR</sequence>
<feature type="transmembrane region" description="Helical" evidence="4">
    <location>
        <begin position="263"/>
        <end position="286"/>
    </location>
</feature>
<dbReference type="InterPro" id="IPR036259">
    <property type="entry name" value="MFS_trans_sf"/>
</dbReference>
<feature type="transmembrane region" description="Helical" evidence="4">
    <location>
        <begin position="393"/>
        <end position="414"/>
    </location>
</feature>
<reference evidence="7" key="1">
    <citation type="journal article" date="2021" name="Syst. Appl. Microbiol.">
        <title>Roseomonas hellenica sp. nov., isolated from roots of wild-growing Alkanna tinctoria.</title>
        <authorList>
            <person name="Rat A."/>
            <person name="Naranjo H.D."/>
            <person name="Lebbe L."/>
            <person name="Cnockaert M."/>
            <person name="Krigas N."/>
            <person name="Grigoriadou K."/>
            <person name="Maloupa E."/>
            <person name="Willems A."/>
        </authorList>
    </citation>
    <scope>NUCLEOTIDE SEQUENCE [LARGE SCALE GENOMIC DNA]</scope>
    <source>
        <strain evidence="7">LMG 31159</strain>
    </source>
</reference>